<feature type="transmembrane region" description="Helical" evidence="11">
    <location>
        <begin position="87"/>
        <end position="109"/>
    </location>
</feature>
<feature type="region of interest" description="Disordered" evidence="10">
    <location>
        <begin position="155"/>
        <end position="174"/>
    </location>
</feature>
<dbReference type="EMBL" id="CAJPDT010000037">
    <property type="protein sequence ID" value="CAF9924748.1"/>
    <property type="molecule type" value="Genomic_DNA"/>
</dbReference>
<accession>A0A8H3FMW3</accession>
<evidence type="ECO:0000256" key="7">
    <source>
        <dbReference type="ARBA" id="ARBA00023128"/>
    </source>
</evidence>
<comment type="similarity">
    <text evidence="2 9">Belongs to the COX20 family.</text>
</comment>
<dbReference type="InterPro" id="IPR022533">
    <property type="entry name" value="Cox20"/>
</dbReference>
<evidence type="ECO:0000313" key="13">
    <source>
        <dbReference type="Proteomes" id="UP000664534"/>
    </source>
</evidence>
<keyword evidence="13" id="KW-1185">Reference proteome</keyword>
<evidence type="ECO:0000256" key="8">
    <source>
        <dbReference type="ARBA" id="ARBA00023136"/>
    </source>
</evidence>
<dbReference type="GO" id="GO:0033617">
    <property type="term" value="P:mitochondrial respiratory chain complex IV assembly"/>
    <property type="evidence" value="ECO:0007669"/>
    <property type="project" value="InterPro"/>
</dbReference>
<gene>
    <name evidence="12" type="ORF">IMSHALPRED_006284</name>
</gene>
<dbReference type="Pfam" id="PF12597">
    <property type="entry name" value="Cox20"/>
    <property type="match status" value="1"/>
</dbReference>
<organism evidence="12 13">
    <name type="scientific">Imshaugia aleurites</name>
    <dbReference type="NCBI Taxonomy" id="172621"/>
    <lineage>
        <taxon>Eukaryota</taxon>
        <taxon>Fungi</taxon>
        <taxon>Dikarya</taxon>
        <taxon>Ascomycota</taxon>
        <taxon>Pezizomycotina</taxon>
        <taxon>Lecanoromycetes</taxon>
        <taxon>OSLEUM clade</taxon>
        <taxon>Lecanoromycetidae</taxon>
        <taxon>Lecanorales</taxon>
        <taxon>Lecanorineae</taxon>
        <taxon>Parmeliaceae</taxon>
        <taxon>Imshaugia</taxon>
    </lineage>
</organism>
<dbReference type="Proteomes" id="UP000664534">
    <property type="component" value="Unassembled WGS sequence"/>
</dbReference>
<evidence type="ECO:0000313" key="12">
    <source>
        <dbReference type="EMBL" id="CAF9924748.1"/>
    </source>
</evidence>
<keyword evidence="8 9" id="KW-0472">Membrane</keyword>
<dbReference type="PANTHER" id="PTHR31586:SF1">
    <property type="entry name" value="CYTOCHROME C OXIDASE ASSEMBLY PROTEIN COX20, MITOCHONDRIAL"/>
    <property type="match status" value="1"/>
</dbReference>
<keyword evidence="4 11" id="KW-0812">Transmembrane</keyword>
<dbReference type="PIRSF" id="PIRSF007871">
    <property type="entry name" value="Cox20"/>
    <property type="match status" value="1"/>
</dbReference>
<reference evidence="12" key="1">
    <citation type="submission" date="2021-03" db="EMBL/GenBank/DDBJ databases">
        <authorList>
            <person name="Tagirdzhanova G."/>
        </authorList>
    </citation>
    <scope>NUCLEOTIDE SEQUENCE</scope>
</reference>
<evidence type="ECO:0000256" key="3">
    <source>
        <dbReference type="ARBA" id="ARBA00017689"/>
    </source>
</evidence>
<evidence type="ECO:0000256" key="11">
    <source>
        <dbReference type="SAM" id="Phobius"/>
    </source>
</evidence>
<dbReference type="PANTHER" id="PTHR31586">
    <property type="entry name" value="CYTOCHROME C OXIDASE PROTEIN 20"/>
    <property type="match status" value="1"/>
</dbReference>
<comment type="subcellular location">
    <subcellularLocation>
        <location evidence="1 9">Mitochondrion inner membrane</location>
    </subcellularLocation>
</comment>
<proteinExistence type="inferred from homology"/>
<evidence type="ECO:0000256" key="10">
    <source>
        <dbReference type="SAM" id="MobiDB-lite"/>
    </source>
</evidence>
<feature type="region of interest" description="Disordered" evidence="10">
    <location>
        <begin position="1"/>
        <end position="39"/>
    </location>
</feature>
<dbReference type="OrthoDB" id="14603at2759"/>
<evidence type="ECO:0000256" key="9">
    <source>
        <dbReference type="PIRNR" id="PIRNR007871"/>
    </source>
</evidence>
<evidence type="ECO:0000256" key="4">
    <source>
        <dbReference type="ARBA" id="ARBA00022692"/>
    </source>
</evidence>
<feature type="transmembrane region" description="Helical" evidence="11">
    <location>
        <begin position="115"/>
        <end position="131"/>
    </location>
</feature>
<evidence type="ECO:0000256" key="5">
    <source>
        <dbReference type="ARBA" id="ARBA00022792"/>
    </source>
</evidence>
<evidence type="ECO:0000256" key="2">
    <source>
        <dbReference type="ARBA" id="ARBA00009575"/>
    </source>
</evidence>
<name>A0A8H3FMW3_9LECA</name>
<comment type="function">
    <text evidence="9">Involved in the assembly of the cytochrome c oxidase complex.</text>
</comment>
<keyword evidence="6 11" id="KW-1133">Transmembrane helix</keyword>
<protein>
    <recommendedName>
        <fullName evidence="3 9">Cytochrome c oxidase assembly protein COX20, mitochondrial</fullName>
    </recommendedName>
</protein>
<keyword evidence="5 9" id="KW-0999">Mitochondrion inner membrane</keyword>
<dbReference type="AlphaFoldDB" id="A0A8H3FMW3"/>
<keyword evidence="7 9" id="KW-0496">Mitochondrion</keyword>
<evidence type="ECO:0000256" key="1">
    <source>
        <dbReference type="ARBA" id="ARBA00004273"/>
    </source>
</evidence>
<sequence>MAADTRENANSKAPEPSKLTTSPSKGTAAHEPYAVPVAPPNANALPGGAGLNTAGGRTREAGYLDALRSVQFSDFQEVHKKPCVREALLTGIGGGFGIGGVRAILGASVWRTCNWAVGSFVFGSFLMYEYCQRRRQLEMQGMKRAVEVIDRKQAEKRKKAEEAKAARRKAKEES</sequence>
<dbReference type="GO" id="GO:0005743">
    <property type="term" value="C:mitochondrial inner membrane"/>
    <property type="evidence" value="ECO:0007669"/>
    <property type="project" value="UniProtKB-SubCell"/>
</dbReference>
<comment type="caution">
    <text evidence="12">The sequence shown here is derived from an EMBL/GenBank/DDBJ whole genome shotgun (WGS) entry which is preliminary data.</text>
</comment>
<evidence type="ECO:0000256" key="6">
    <source>
        <dbReference type="ARBA" id="ARBA00022989"/>
    </source>
</evidence>